<sequence length="98" mass="10677">MKKLVLASVIALSSFASFAAAPVVLNNETEIHVIQDEYTPIDTSELPSAITDALEADFPGIEVSKAFKNDEGEYKIQVVVGDQTSNLYATEDGEWIQK</sequence>
<keyword evidence="3" id="KW-1185">Reference proteome</keyword>
<reference evidence="2 3" key="1">
    <citation type="submission" date="2021-01" db="EMBL/GenBank/DDBJ databases">
        <title>Genome sequencing of Joostella atrarenae M1-2 (= KCTC 23194).</title>
        <authorList>
            <person name="Zakaria M.R."/>
            <person name="Lam M.Q."/>
            <person name="Chong C.S."/>
        </authorList>
    </citation>
    <scope>NUCLEOTIDE SEQUENCE [LARGE SCALE GENOMIC DNA]</scope>
    <source>
        <strain evidence="2 3">M1-2</strain>
    </source>
</reference>
<dbReference type="Proteomes" id="UP000829517">
    <property type="component" value="Unassembled WGS sequence"/>
</dbReference>
<keyword evidence="1" id="KW-0732">Signal</keyword>
<evidence type="ECO:0000313" key="3">
    <source>
        <dbReference type="Proteomes" id="UP000829517"/>
    </source>
</evidence>
<feature type="signal peptide" evidence="1">
    <location>
        <begin position="1"/>
        <end position="19"/>
    </location>
</feature>
<proteinExistence type="predicted"/>
<comment type="caution">
    <text evidence="2">The sequence shown here is derived from an EMBL/GenBank/DDBJ whole genome shotgun (WGS) entry which is preliminary data.</text>
</comment>
<evidence type="ECO:0008006" key="4">
    <source>
        <dbReference type="Google" id="ProtNLM"/>
    </source>
</evidence>
<feature type="chain" id="PRO_5045051206" description="Beta-lactamase-inhibitor-like PepSY-like domain-containing protein" evidence="1">
    <location>
        <begin position="20"/>
        <end position="98"/>
    </location>
</feature>
<dbReference type="SUPFAM" id="SSF160574">
    <property type="entry name" value="BT0923-like"/>
    <property type="match status" value="1"/>
</dbReference>
<dbReference type="EMBL" id="JAETXX010000001">
    <property type="protein sequence ID" value="MCF8713334.1"/>
    <property type="molecule type" value="Genomic_DNA"/>
</dbReference>
<dbReference type="RefSeq" id="WP_236957308.1">
    <property type="nucleotide sequence ID" value="NZ_JAETXX010000001.1"/>
</dbReference>
<organism evidence="2 3">
    <name type="scientific">Joostella atrarenae</name>
    <dbReference type="NCBI Taxonomy" id="679257"/>
    <lineage>
        <taxon>Bacteria</taxon>
        <taxon>Pseudomonadati</taxon>
        <taxon>Bacteroidota</taxon>
        <taxon>Flavobacteriia</taxon>
        <taxon>Flavobacteriales</taxon>
        <taxon>Flavobacteriaceae</taxon>
        <taxon>Joostella</taxon>
    </lineage>
</organism>
<name>A0ABS9IYS4_9FLAO</name>
<accession>A0ABS9IYS4</accession>
<evidence type="ECO:0000256" key="1">
    <source>
        <dbReference type="SAM" id="SignalP"/>
    </source>
</evidence>
<gene>
    <name evidence="2" type="ORF">JM658_00695</name>
</gene>
<protein>
    <recommendedName>
        <fullName evidence="4">Beta-lactamase-inhibitor-like PepSY-like domain-containing protein</fullName>
    </recommendedName>
</protein>
<evidence type="ECO:0000313" key="2">
    <source>
        <dbReference type="EMBL" id="MCF8713334.1"/>
    </source>
</evidence>